<accession>G5J7K2</accession>
<proteinExistence type="predicted"/>
<dbReference type="Proteomes" id="UP000003477">
    <property type="component" value="Unassembled WGS sequence"/>
</dbReference>
<dbReference type="EMBL" id="AESD01000512">
    <property type="protein sequence ID" value="EHJ11840.1"/>
    <property type="molecule type" value="Genomic_DNA"/>
</dbReference>
<sequence length="116" mass="12262">MIDIAESEIIATHRSGTTEINNLIATDKVVLSGGNLVLNGSNSSLLLFDLTAGTLTQRSNLIVTDFNWNGGILTGGGTTTIQGDFNLSNTTKDITGQTIITQGETNWDSGTIRIYG</sequence>
<feature type="non-terminal residue" evidence="1">
    <location>
        <position position="116"/>
    </location>
</feature>
<dbReference type="RefSeq" id="WP_007311495.1">
    <property type="nucleotide sequence ID" value="NZ_AESD01000512.1"/>
</dbReference>
<evidence type="ECO:0000313" key="1">
    <source>
        <dbReference type="EMBL" id="EHJ11840.1"/>
    </source>
</evidence>
<protein>
    <submittedName>
        <fullName evidence="1">Hypothetical Transposase-like protein, IS607 family</fullName>
    </submittedName>
</protein>
<dbReference type="GeneID" id="88766973"/>
<evidence type="ECO:0000313" key="2">
    <source>
        <dbReference type="Proteomes" id="UP000003477"/>
    </source>
</evidence>
<dbReference type="AlphaFoldDB" id="G5J7K2"/>
<reference evidence="1 2" key="1">
    <citation type="journal article" date="2011" name="Front. Microbiol.">
        <title>Two Strains of Crocosphaera watsonii with Highly Conserved Genomes are Distinguished by Strain-Specific Features.</title>
        <authorList>
            <person name="Bench S.R."/>
            <person name="Ilikchyan I.N."/>
            <person name="Tripp H.J."/>
            <person name="Zehr J.P."/>
        </authorList>
    </citation>
    <scope>NUCLEOTIDE SEQUENCE [LARGE SCALE GENOMIC DNA]</scope>
    <source>
        <strain evidence="1 2">WH 0003</strain>
    </source>
</reference>
<name>G5J7K2_CROWT</name>
<organism evidence="1 2">
    <name type="scientific">Crocosphaera watsonii WH 0003</name>
    <dbReference type="NCBI Taxonomy" id="423471"/>
    <lineage>
        <taxon>Bacteria</taxon>
        <taxon>Bacillati</taxon>
        <taxon>Cyanobacteriota</taxon>
        <taxon>Cyanophyceae</taxon>
        <taxon>Oscillatoriophycideae</taxon>
        <taxon>Chroococcales</taxon>
        <taxon>Aphanothecaceae</taxon>
        <taxon>Crocosphaera</taxon>
    </lineage>
</organism>
<comment type="caution">
    <text evidence="1">The sequence shown here is derived from an EMBL/GenBank/DDBJ whole genome shotgun (WGS) entry which is preliminary data.</text>
</comment>
<gene>
    <name evidence="1" type="ORF">CWATWH0003_3440a1</name>
</gene>